<evidence type="ECO:0000313" key="2">
    <source>
        <dbReference type="EMBL" id="CAK7931089.1"/>
    </source>
</evidence>
<reference evidence="2" key="1">
    <citation type="submission" date="2024-01" db="EMBL/GenBank/DDBJ databases">
        <authorList>
            <person name="Webb A."/>
        </authorList>
    </citation>
    <scope>NUCLEOTIDE SEQUENCE</scope>
    <source>
        <strain evidence="2">Pm1</strain>
    </source>
</reference>
<evidence type="ECO:0000259" key="1">
    <source>
        <dbReference type="Pfam" id="PF25597"/>
    </source>
</evidence>
<dbReference type="PANTHER" id="PTHR42648">
    <property type="entry name" value="TRANSPOSASE, PUTATIVE-RELATED"/>
    <property type="match status" value="1"/>
</dbReference>
<evidence type="ECO:0000313" key="3">
    <source>
        <dbReference type="Proteomes" id="UP001162060"/>
    </source>
</evidence>
<dbReference type="InterPro" id="IPR057670">
    <property type="entry name" value="SH3_retrovirus"/>
</dbReference>
<accession>A0AAV1U900</accession>
<dbReference type="Pfam" id="PF25597">
    <property type="entry name" value="SH3_retrovirus"/>
    <property type="match status" value="1"/>
</dbReference>
<organism evidence="2 3">
    <name type="scientific">Peronospora matthiolae</name>
    <dbReference type="NCBI Taxonomy" id="2874970"/>
    <lineage>
        <taxon>Eukaryota</taxon>
        <taxon>Sar</taxon>
        <taxon>Stramenopiles</taxon>
        <taxon>Oomycota</taxon>
        <taxon>Peronosporomycetes</taxon>
        <taxon>Peronosporales</taxon>
        <taxon>Peronosporaceae</taxon>
        <taxon>Peronospora</taxon>
    </lineage>
</organism>
<feature type="domain" description="Retroviral polymerase SH3-like" evidence="1">
    <location>
        <begin position="74"/>
        <end position="122"/>
    </location>
</feature>
<protein>
    <recommendedName>
        <fullName evidence="1">Retroviral polymerase SH3-like domain-containing protein</fullName>
    </recommendedName>
</protein>
<proteinExistence type="predicted"/>
<name>A0AAV1U900_9STRA</name>
<dbReference type="InterPro" id="IPR039537">
    <property type="entry name" value="Retrotran_Ty1/copia-like"/>
</dbReference>
<sequence>MHRTVLNMARRMIFAIGLPLYFWGDAVLDATYVLNLSPSSANPKRMSPLEMLTGEIPSISDIVVFGSPCTIYRSPGKRAWKPQADIGIIVGKHDETKGYKVYIPRERVVVTTQHVKNVEKLDEDGNRHFQGQLRREDLTLKNFMPEHEKVGKRKEQLTFNASND</sequence>
<dbReference type="PANTHER" id="PTHR42648:SF28">
    <property type="entry name" value="TRANSPOSON-ENCODED PROTEIN WITH RIBONUCLEASE H-LIKE AND RETROVIRUS ZINC FINGER-LIKE DOMAINS"/>
    <property type="match status" value="1"/>
</dbReference>
<comment type="caution">
    <text evidence="2">The sequence shown here is derived from an EMBL/GenBank/DDBJ whole genome shotgun (WGS) entry which is preliminary data.</text>
</comment>
<dbReference type="EMBL" id="CAKLBY020000172">
    <property type="protein sequence ID" value="CAK7931089.1"/>
    <property type="molecule type" value="Genomic_DNA"/>
</dbReference>
<dbReference type="Proteomes" id="UP001162060">
    <property type="component" value="Unassembled WGS sequence"/>
</dbReference>
<gene>
    <name evidence="2" type="ORF">PM001_LOCUS16239</name>
</gene>
<dbReference type="InterPro" id="IPR012337">
    <property type="entry name" value="RNaseH-like_sf"/>
</dbReference>
<dbReference type="AlphaFoldDB" id="A0AAV1U900"/>
<dbReference type="SUPFAM" id="SSF53098">
    <property type="entry name" value="Ribonuclease H-like"/>
    <property type="match status" value="1"/>
</dbReference>